<dbReference type="Proteomes" id="UP000623467">
    <property type="component" value="Unassembled WGS sequence"/>
</dbReference>
<sequence length="388" mass="41442">MSNAWIDLTRTLGLFASIGQTAGNASVRIPCVQNVSSTFEDLIACFDNYTVSWDFYSDETYAAAQPTVEELSGWEELISSLLSVDGNCTSVLVPQSIVDIYDVSLFTDPEGPQYCVASESSSIDGVYAKGWGLVAVPATRTGILRDIHLSAPHPAYDLFTPEQAGALFKSTGARSLVIAGRIRGANLAPSDCVIPASNTTTYYKTDPAHDTAEPFFSASKVIRNWQHANGGCPDQSCAFIQLHGKGVDSCPTDTVFLSTGLGRCNSSIAWYTDTVDRPVKRLKNELTKAFSTWNISLPTDSACSLTATDNVFGRLLNGVAEELVCTDSARADLTAGEFIHAEQAIISRGSAAYLGWTTALLAAFTTSTASDDAQLVVSGTRNPGPFHN</sequence>
<organism evidence="1 2">
    <name type="scientific">Mycena sanguinolenta</name>
    <dbReference type="NCBI Taxonomy" id="230812"/>
    <lineage>
        <taxon>Eukaryota</taxon>
        <taxon>Fungi</taxon>
        <taxon>Dikarya</taxon>
        <taxon>Basidiomycota</taxon>
        <taxon>Agaricomycotina</taxon>
        <taxon>Agaricomycetes</taxon>
        <taxon>Agaricomycetidae</taxon>
        <taxon>Agaricales</taxon>
        <taxon>Marasmiineae</taxon>
        <taxon>Mycenaceae</taxon>
        <taxon>Mycena</taxon>
    </lineage>
</organism>
<dbReference type="OrthoDB" id="5803672at2759"/>
<evidence type="ECO:0000313" key="1">
    <source>
        <dbReference type="EMBL" id="KAF7367688.1"/>
    </source>
</evidence>
<accession>A0A8H6YWF6</accession>
<name>A0A8H6YWF6_9AGAR</name>
<dbReference type="AlphaFoldDB" id="A0A8H6YWF6"/>
<reference evidence="1" key="1">
    <citation type="submission" date="2020-05" db="EMBL/GenBank/DDBJ databases">
        <title>Mycena genomes resolve the evolution of fungal bioluminescence.</title>
        <authorList>
            <person name="Tsai I.J."/>
        </authorList>
    </citation>
    <scope>NUCLEOTIDE SEQUENCE</scope>
    <source>
        <strain evidence="1">160909Yilan</strain>
    </source>
</reference>
<dbReference type="EMBL" id="JACAZH010000005">
    <property type="protein sequence ID" value="KAF7367688.1"/>
    <property type="molecule type" value="Genomic_DNA"/>
</dbReference>
<protein>
    <submittedName>
        <fullName evidence="1">Uncharacterized protein</fullName>
    </submittedName>
</protein>
<comment type="caution">
    <text evidence="1">The sequence shown here is derived from an EMBL/GenBank/DDBJ whole genome shotgun (WGS) entry which is preliminary data.</text>
</comment>
<keyword evidence="2" id="KW-1185">Reference proteome</keyword>
<gene>
    <name evidence="1" type="ORF">MSAN_00832500</name>
</gene>
<evidence type="ECO:0000313" key="2">
    <source>
        <dbReference type="Proteomes" id="UP000623467"/>
    </source>
</evidence>
<proteinExistence type="predicted"/>